<dbReference type="SUPFAM" id="SSF55154">
    <property type="entry name" value="CYTH-like phosphatases"/>
    <property type="match status" value="1"/>
</dbReference>
<sequence length="199" mass="22935">MIEVEIKVSLENKDINKVISGLENLGFKKSGIKEQIDVYYNGIDRNFRETDEALRIRRSANLNDDLSVIDENTYITYKGKKLDKISKTRVEHETEVEDIDVMDNIFKSLGFKSVKPVRKVRKLLRKTIGATEEEYIEASIDSVDDVGQYLELEITVESLEQKDEALEKLFSVLETIGINKNNLELKSYLELRDEKLGIN</sequence>
<dbReference type="InterPro" id="IPR023577">
    <property type="entry name" value="CYTH_domain"/>
</dbReference>
<organism evidence="2 3">
    <name type="scientific">Methanococcus voltae (strain ATCC BAA-1334 / A3)</name>
    <dbReference type="NCBI Taxonomy" id="456320"/>
    <lineage>
        <taxon>Archaea</taxon>
        <taxon>Methanobacteriati</taxon>
        <taxon>Methanobacteriota</taxon>
        <taxon>Methanomada group</taxon>
        <taxon>Methanococci</taxon>
        <taxon>Methanococcales</taxon>
        <taxon>Methanococcaceae</taxon>
        <taxon>Methanococcus</taxon>
    </lineage>
</organism>
<dbReference type="PROSITE" id="PS51707">
    <property type="entry name" value="CYTH"/>
    <property type="match status" value="1"/>
</dbReference>
<dbReference type="STRING" id="456320.Mvol_0357"/>
<accession>D7DSA7</accession>
<dbReference type="SMART" id="SM01118">
    <property type="entry name" value="CYTH"/>
    <property type="match status" value="1"/>
</dbReference>
<dbReference type="PANTHER" id="PTHR21028">
    <property type="entry name" value="SI:CH211-156B7.4"/>
    <property type="match status" value="1"/>
</dbReference>
<protein>
    <submittedName>
        <fullName evidence="2">Adenylyl cyclase CyaB</fullName>
    </submittedName>
</protein>
<dbReference type="OrthoDB" id="46040at2157"/>
<gene>
    <name evidence="2" type="ordered locus">Mvol_0357</name>
</gene>
<dbReference type="KEGG" id="mvo:Mvol_0357"/>
<dbReference type="Proteomes" id="UP000007722">
    <property type="component" value="Chromosome"/>
</dbReference>
<dbReference type="HOGENOM" id="CLU_105244_2_0_2"/>
<name>D7DSA7_METV3</name>
<reference evidence="2 3" key="1">
    <citation type="submission" date="2010-05" db="EMBL/GenBank/DDBJ databases">
        <title>Complete sequence of Methanococcus voltae A3.</title>
        <authorList>
            <consortium name="US DOE Joint Genome Institute"/>
            <person name="Lucas S."/>
            <person name="Copeland A."/>
            <person name="Lapidus A."/>
            <person name="Cheng J.-F."/>
            <person name="Bruce D."/>
            <person name="Goodwin L."/>
            <person name="Pitluck S."/>
            <person name="Lowry S."/>
            <person name="Clum A."/>
            <person name="Land M."/>
            <person name="Hauser L."/>
            <person name="Kyrpides N."/>
            <person name="Mikhailova N."/>
            <person name="Whitman W.B."/>
            <person name="Woyke T."/>
        </authorList>
    </citation>
    <scope>NUCLEOTIDE SEQUENCE [LARGE SCALE GENOMIC DNA]</scope>
    <source>
        <strain evidence="3">ATCC BAA-1334 / A3</strain>
    </source>
</reference>
<evidence type="ECO:0000259" key="1">
    <source>
        <dbReference type="PROSITE" id="PS51707"/>
    </source>
</evidence>
<dbReference type="Gene3D" id="2.40.320.10">
    <property type="entry name" value="Hypothetical Protein Pfu-838710-001"/>
    <property type="match status" value="1"/>
</dbReference>
<evidence type="ECO:0000313" key="3">
    <source>
        <dbReference type="Proteomes" id="UP000007722"/>
    </source>
</evidence>
<proteinExistence type="predicted"/>
<dbReference type="PANTHER" id="PTHR21028:SF2">
    <property type="entry name" value="CYTH DOMAIN-CONTAINING PROTEIN"/>
    <property type="match status" value="1"/>
</dbReference>
<feature type="domain" description="CYTH" evidence="1">
    <location>
        <begin position="1"/>
        <end position="194"/>
    </location>
</feature>
<dbReference type="InterPro" id="IPR033469">
    <property type="entry name" value="CYTH-like_dom_sf"/>
</dbReference>
<dbReference type="EMBL" id="CP002057">
    <property type="protein sequence ID" value="ADI36017.1"/>
    <property type="molecule type" value="Genomic_DNA"/>
</dbReference>
<dbReference type="InterPro" id="IPR008173">
    <property type="entry name" value="Adenylyl_cyclase_CyaB"/>
</dbReference>
<dbReference type="CDD" id="cd07890">
    <property type="entry name" value="CYTH-like_AC_IV-like"/>
    <property type="match status" value="1"/>
</dbReference>
<dbReference type="NCBIfam" id="TIGR00318">
    <property type="entry name" value="cyaB"/>
    <property type="match status" value="1"/>
</dbReference>
<dbReference type="AlphaFoldDB" id="D7DSA7"/>
<keyword evidence="3" id="KW-1185">Reference proteome</keyword>
<dbReference type="InParanoid" id="D7DSA7"/>
<evidence type="ECO:0000313" key="2">
    <source>
        <dbReference type="EMBL" id="ADI36017.1"/>
    </source>
</evidence>
<dbReference type="Pfam" id="PF01928">
    <property type="entry name" value="CYTH"/>
    <property type="match status" value="1"/>
</dbReference>
<dbReference type="eggNOG" id="arCOG01723">
    <property type="taxonomic scope" value="Archaea"/>
</dbReference>